<protein>
    <submittedName>
        <fullName evidence="2">Uncharacterized protein</fullName>
    </submittedName>
</protein>
<organism evidence="2 3">
    <name type="scientific">Fusarium oxysporum f. sp. narcissi</name>
    <dbReference type="NCBI Taxonomy" id="451672"/>
    <lineage>
        <taxon>Eukaryota</taxon>
        <taxon>Fungi</taxon>
        <taxon>Dikarya</taxon>
        <taxon>Ascomycota</taxon>
        <taxon>Pezizomycotina</taxon>
        <taxon>Sordariomycetes</taxon>
        <taxon>Hypocreomycetidae</taxon>
        <taxon>Hypocreales</taxon>
        <taxon>Nectriaceae</taxon>
        <taxon>Fusarium</taxon>
        <taxon>Fusarium oxysporum species complex</taxon>
    </lineage>
</organism>
<dbReference type="EMBL" id="MQTW01000565">
    <property type="protein sequence ID" value="RYC79639.1"/>
    <property type="molecule type" value="Genomic_DNA"/>
</dbReference>
<reference evidence="2 3" key="1">
    <citation type="submission" date="2016-12" db="EMBL/GenBank/DDBJ databases">
        <title>Draft genome sequence of Fusarium oxysporum causing rot on Narcissus.</title>
        <authorList>
            <person name="Armitage A.D."/>
            <person name="Taylor A."/>
            <person name="Clarkson J.P."/>
            <person name="Harrison R.J."/>
            <person name="Jackson A.C."/>
        </authorList>
    </citation>
    <scope>NUCLEOTIDE SEQUENCE [LARGE SCALE GENOMIC DNA]</scope>
    <source>
        <strain evidence="2 3">N139</strain>
    </source>
</reference>
<feature type="region of interest" description="Disordered" evidence="1">
    <location>
        <begin position="279"/>
        <end position="309"/>
    </location>
</feature>
<evidence type="ECO:0000313" key="2">
    <source>
        <dbReference type="EMBL" id="RYC79639.1"/>
    </source>
</evidence>
<gene>
    <name evidence="2" type="ORF">BFJ63_vAg17475</name>
</gene>
<dbReference type="Proteomes" id="UP000290540">
    <property type="component" value="Unassembled WGS sequence"/>
</dbReference>
<sequence>MLQAVEKEFRLDVSDAIGILETSKFDRQDIMGEASIQPFAYKIFRAAKACGGTSNEHLLTRLYLSLDPDLQVFVNAPKSTDILSEYVQMLEEKIKAYRRRENTEEAGKVHFVGGNRHSEEGRSCDESLHRTGNVLRATEGRNGRSLQNINKRNELYPNNWPYERHEHYYQNGPHFPQRNVPRFQRMVPHPYRHDRGMDFGEDLTGQQGHNRGGRNEYDDYEFGANDLENHWNPYMAEHTPYGVNHQRMEFNRSSHENQNQSFRGRYYGQHVQNAYQANESLTRWPPNEGLRYDSHPRLLGPPETGGNGH</sequence>
<comment type="caution">
    <text evidence="2">The sequence shown here is derived from an EMBL/GenBank/DDBJ whole genome shotgun (WGS) entry which is preliminary data.</text>
</comment>
<evidence type="ECO:0000256" key="1">
    <source>
        <dbReference type="SAM" id="MobiDB-lite"/>
    </source>
</evidence>
<proteinExistence type="predicted"/>
<name>A0A4Q2V452_FUSOX</name>
<evidence type="ECO:0000313" key="3">
    <source>
        <dbReference type="Proteomes" id="UP000290540"/>
    </source>
</evidence>
<dbReference type="AlphaFoldDB" id="A0A4Q2V452"/>
<accession>A0A4Q2V452</accession>